<accession>A0A1M7EAQ3</accession>
<proteinExistence type="predicted"/>
<sequence>MASTFLTSIHSLFAPVTDLYSTLEVTEGLHRGVTIPVEQSICRLGASSDVDVMLSDPGIADEHVTLRFHARMVAIEANGGDVRVGSKVLTQGTGWRTTLPVTFEIGGARLQLAQPEVSLPPIIRHARERLQPLRERLGQQLPVVAQKTGSMLQRATAPLQRPLAATRHAIRRGLSRIPLPNAWRERIQRLSLRRQQKPLGLKRGSVMTSLGIVTLGIIGLYQLGNSDKAGASITASALHSTAILHPQAAEAALMLAELSASPSEALRAQLRQAGLEGLQVEDAGNHLVVSGNFGAQQHSDWQTVQRWFDQRYGSHQVLISNATPSVEPNRPAFRFQAVWLGDNPYVINATGERLYPGAALSEGWVLAEIAADGLTLRRGADEMSLTL</sequence>
<protein>
    <submittedName>
        <fullName evidence="4">Inner membrane component of T3SS</fullName>
    </submittedName>
</protein>
<dbReference type="InterPro" id="IPR057770">
    <property type="entry name" value="YscD/Y4YQ_C"/>
</dbReference>
<reference evidence="4 5" key="1">
    <citation type="submission" date="2016-11" db="EMBL/GenBank/DDBJ databases">
        <authorList>
            <person name="Jaros S."/>
            <person name="Januszkiewicz K."/>
            <person name="Wedrychowicz H."/>
        </authorList>
    </citation>
    <scope>NUCLEOTIDE SEQUENCE [LARGE SCALE GENOMIC DNA]</scope>
    <source>
        <strain evidence="4 5">DSM 4740</strain>
    </source>
</reference>
<evidence type="ECO:0000313" key="5">
    <source>
        <dbReference type="Proteomes" id="UP000184123"/>
    </source>
</evidence>
<dbReference type="InterPro" id="IPR008984">
    <property type="entry name" value="SMAD_FHA_dom_sf"/>
</dbReference>
<name>A0A1M7EAQ3_9GAMM</name>
<organism evidence="4 5">
    <name type="scientific">Halomonas cupida</name>
    <dbReference type="NCBI Taxonomy" id="44933"/>
    <lineage>
        <taxon>Bacteria</taxon>
        <taxon>Pseudomonadati</taxon>
        <taxon>Pseudomonadota</taxon>
        <taxon>Gammaproteobacteria</taxon>
        <taxon>Oceanospirillales</taxon>
        <taxon>Halomonadaceae</taxon>
        <taxon>Halomonas</taxon>
    </lineage>
</organism>
<dbReference type="OrthoDB" id="9806163at2"/>
<feature type="domain" description="YscD/Y4YQ C-terminal" evidence="3">
    <location>
        <begin position="336"/>
        <end position="385"/>
    </location>
</feature>
<feature type="domain" description="YscD-like Bon-like" evidence="2">
    <location>
        <begin position="264"/>
        <end position="322"/>
    </location>
</feature>
<evidence type="ECO:0000313" key="4">
    <source>
        <dbReference type="EMBL" id="SHL88710.1"/>
    </source>
</evidence>
<dbReference type="InterPro" id="IPR032030">
    <property type="entry name" value="YscD_cytoplasmic_dom"/>
</dbReference>
<evidence type="ECO:0000259" key="1">
    <source>
        <dbReference type="Pfam" id="PF16697"/>
    </source>
</evidence>
<dbReference type="RefSeq" id="WP_084541823.1">
    <property type="nucleotide sequence ID" value="NZ_BJXU01000025.1"/>
</dbReference>
<evidence type="ECO:0000259" key="2">
    <source>
        <dbReference type="Pfam" id="PF21934"/>
    </source>
</evidence>
<dbReference type="EMBL" id="FRCA01000003">
    <property type="protein sequence ID" value="SHL88710.1"/>
    <property type="molecule type" value="Genomic_DNA"/>
</dbReference>
<dbReference type="Pfam" id="PF21934">
    <property type="entry name" value="Yop-YscD_ppl_3rd"/>
    <property type="match status" value="1"/>
</dbReference>
<feature type="domain" description="YscD cytoplasmic" evidence="1">
    <location>
        <begin position="24"/>
        <end position="79"/>
    </location>
</feature>
<dbReference type="InterPro" id="IPR053946">
    <property type="entry name" value="YscD_ppl_3rd"/>
</dbReference>
<dbReference type="Proteomes" id="UP000184123">
    <property type="component" value="Unassembled WGS sequence"/>
</dbReference>
<gene>
    <name evidence="4" type="ORF">SAMN05660971_01697</name>
</gene>
<dbReference type="STRING" id="44933.SAMN05660971_01697"/>
<dbReference type="Pfam" id="PF23893">
    <property type="entry name" value="Y4YQ_C"/>
    <property type="match status" value="1"/>
</dbReference>
<dbReference type="AlphaFoldDB" id="A0A1M7EAQ3"/>
<evidence type="ECO:0000259" key="3">
    <source>
        <dbReference type="Pfam" id="PF23893"/>
    </source>
</evidence>
<dbReference type="CDD" id="cd00060">
    <property type="entry name" value="FHA"/>
    <property type="match status" value="1"/>
</dbReference>
<dbReference type="Gene3D" id="2.60.200.20">
    <property type="match status" value="1"/>
</dbReference>
<dbReference type="Gene3D" id="3.30.70.1770">
    <property type="match status" value="1"/>
</dbReference>
<dbReference type="Pfam" id="PF16697">
    <property type="entry name" value="Yop-YscD_cpl"/>
    <property type="match status" value="1"/>
</dbReference>
<dbReference type="SUPFAM" id="SSF49879">
    <property type="entry name" value="SMAD/FHA domain"/>
    <property type="match status" value="1"/>
</dbReference>